<feature type="transmembrane region" description="Helical" evidence="6">
    <location>
        <begin position="185"/>
        <end position="203"/>
    </location>
</feature>
<sequence length="204" mass="21261">MRAVLTYAASVITGFLTGASLIIAIGAQNAFVLRQGLRREHVGIVIAICAISDAVLIAVGVAGIGFVSRLHPAALDVLRYGGAAYLVWFGLRSLRNARHSQGLRAGGGAAAGSVALTAVALTWLNPHVYLDTVLMLGSIANQHGNVGRWWFAAGAMVASLVWFSGLGLGARALAPKLSHPRTWQIIDVVVGVTMLVIAGLLVFS</sequence>
<dbReference type="Pfam" id="PF01810">
    <property type="entry name" value="LysE"/>
    <property type="match status" value="1"/>
</dbReference>
<accession>K6X887</accession>
<evidence type="ECO:0000313" key="7">
    <source>
        <dbReference type="EMBL" id="GAB95039.1"/>
    </source>
</evidence>
<keyword evidence="4 6" id="KW-1133">Transmembrane helix</keyword>
<protein>
    <submittedName>
        <fullName evidence="7">Putative amino acid transporter</fullName>
    </submittedName>
</protein>
<feature type="transmembrane region" description="Helical" evidence="6">
    <location>
        <begin position="103"/>
        <end position="124"/>
    </location>
</feature>
<keyword evidence="5 6" id="KW-0472">Membrane</keyword>
<feature type="transmembrane region" description="Helical" evidence="6">
    <location>
        <begin position="6"/>
        <end position="32"/>
    </location>
</feature>
<gene>
    <name evidence="7" type="ORF">KILIM_015_01010</name>
</gene>
<feature type="transmembrane region" description="Helical" evidence="6">
    <location>
        <begin position="44"/>
        <end position="67"/>
    </location>
</feature>
<evidence type="ECO:0000256" key="5">
    <source>
        <dbReference type="ARBA" id="ARBA00023136"/>
    </source>
</evidence>
<dbReference type="EMBL" id="BAHD01000015">
    <property type="protein sequence ID" value="GAB95039.1"/>
    <property type="molecule type" value="Genomic_DNA"/>
</dbReference>
<evidence type="ECO:0000256" key="1">
    <source>
        <dbReference type="ARBA" id="ARBA00004651"/>
    </source>
</evidence>
<keyword evidence="3 6" id="KW-0812">Transmembrane</keyword>
<name>K6X887_9MICO</name>
<reference evidence="7 8" key="1">
    <citation type="submission" date="2012-08" db="EMBL/GenBank/DDBJ databases">
        <title>Whole genome shotgun sequence of Kineosphaera limosa NBRC 100340.</title>
        <authorList>
            <person name="Yoshida I."/>
            <person name="Isaki S."/>
            <person name="Hosoyama A."/>
            <person name="Tsuchikane K."/>
            <person name="Katsumata H."/>
            <person name="Ando Y."/>
            <person name="Ohji S."/>
            <person name="Hamada M."/>
            <person name="Tamura T."/>
            <person name="Yamazoe A."/>
            <person name="Yamazaki S."/>
            <person name="Fujita N."/>
        </authorList>
    </citation>
    <scope>NUCLEOTIDE SEQUENCE [LARGE SCALE GENOMIC DNA]</scope>
    <source>
        <strain evidence="7 8">NBRC 100340</strain>
    </source>
</reference>
<evidence type="ECO:0000256" key="3">
    <source>
        <dbReference type="ARBA" id="ARBA00022692"/>
    </source>
</evidence>
<feature type="transmembrane region" description="Helical" evidence="6">
    <location>
        <begin position="149"/>
        <end position="173"/>
    </location>
</feature>
<evidence type="ECO:0000256" key="6">
    <source>
        <dbReference type="SAM" id="Phobius"/>
    </source>
</evidence>
<feature type="transmembrane region" description="Helical" evidence="6">
    <location>
        <begin position="73"/>
        <end position="91"/>
    </location>
</feature>
<dbReference type="PANTHER" id="PTHR30086">
    <property type="entry name" value="ARGININE EXPORTER PROTEIN ARGO"/>
    <property type="match status" value="1"/>
</dbReference>
<comment type="subcellular location">
    <subcellularLocation>
        <location evidence="1">Cell membrane</location>
        <topology evidence="1">Multi-pass membrane protein</topology>
    </subcellularLocation>
</comment>
<evidence type="ECO:0000256" key="2">
    <source>
        <dbReference type="ARBA" id="ARBA00022475"/>
    </source>
</evidence>
<dbReference type="GO" id="GO:0005886">
    <property type="term" value="C:plasma membrane"/>
    <property type="evidence" value="ECO:0007669"/>
    <property type="project" value="UniProtKB-SubCell"/>
</dbReference>
<keyword evidence="8" id="KW-1185">Reference proteome</keyword>
<dbReference type="STRING" id="1184609.KILIM_015_01010"/>
<dbReference type="AlphaFoldDB" id="K6X887"/>
<keyword evidence="2" id="KW-1003">Cell membrane</keyword>
<dbReference type="eggNOG" id="COG1279">
    <property type="taxonomic scope" value="Bacteria"/>
</dbReference>
<dbReference type="PANTHER" id="PTHR30086:SF20">
    <property type="entry name" value="ARGININE EXPORTER PROTEIN ARGO-RELATED"/>
    <property type="match status" value="1"/>
</dbReference>
<dbReference type="Proteomes" id="UP000008366">
    <property type="component" value="Unassembled WGS sequence"/>
</dbReference>
<dbReference type="InterPro" id="IPR001123">
    <property type="entry name" value="LeuE-type"/>
</dbReference>
<evidence type="ECO:0000313" key="8">
    <source>
        <dbReference type="Proteomes" id="UP000008366"/>
    </source>
</evidence>
<dbReference type="RefSeq" id="WP_006591571.1">
    <property type="nucleotide sequence ID" value="NZ_BAHD01000015.1"/>
</dbReference>
<comment type="caution">
    <text evidence="7">The sequence shown here is derived from an EMBL/GenBank/DDBJ whole genome shotgun (WGS) entry which is preliminary data.</text>
</comment>
<organism evidence="7 8">
    <name type="scientific">Kineosphaera limosa NBRC 100340</name>
    <dbReference type="NCBI Taxonomy" id="1184609"/>
    <lineage>
        <taxon>Bacteria</taxon>
        <taxon>Bacillati</taxon>
        <taxon>Actinomycetota</taxon>
        <taxon>Actinomycetes</taxon>
        <taxon>Micrococcales</taxon>
        <taxon>Dermatophilaceae</taxon>
        <taxon>Kineosphaera</taxon>
    </lineage>
</organism>
<evidence type="ECO:0000256" key="4">
    <source>
        <dbReference type="ARBA" id="ARBA00022989"/>
    </source>
</evidence>
<proteinExistence type="predicted"/>
<dbReference type="GO" id="GO:0015171">
    <property type="term" value="F:amino acid transmembrane transporter activity"/>
    <property type="evidence" value="ECO:0007669"/>
    <property type="project" value="TreeGrafter"/>
</dbReference>